<name>A0ABD2AE54_VESSQ</name>
<gene>
    <name evidence="1" type="ORF">V1478_011318</name>
</gene>
<dbReference type="AlphaFoldDB" id="A0ABD2AE54"/>
<comment type="caution">
    <text evidence="1">The sequence shown here is derived from an EMBL/GenBank/DDBJ whole genome shotgun (WGS) entry which is preliminary data.</text>
</comment>
<protein>
    <submittedName>
        <fullName evidence="1">Uncharacterized protein</fullName>
    </submittedName>
</protein>
<evidence type="ECO:0000313" key="1">
    <source>
        <dbReference type="EMBL" id="KAL2718899.1"/>
    </source>
</evidence>
<organism evidence="1 2">
    <name type="scientific">Vespula squamosa</name>
    <name type="common">Southern yellow jacket</name>
    <name type="synonym">Wasp</name>
    <dbReference type="NCBI Taxonomy" id="30214"/>
    <lineage>
        <taxon>Eukaryota</taxon>
        <taxon>Metazoa</taxon>
        <taxon>Ecdysozoa</taxon>
        <taxon>Arthropoda</taxon>
        <taxon>Hexapoda</taxon>
        <taxon>Insecta</taxon>
        <taxon>Pterygota</taxon>
        <taxon>Neoptera</taxon>
        <taxon>Endopterygota</taxon>
        <taxon>Hymenoptera</taxon>
        <taxon>Apocrita</taxon>
        <taxon>Aculeata</taxon>
        <taxon>Vespoidea</taxon>
        <taxon>Vespidae</taxon>
        <taxon>Vespinae</taxon>
        <taxon>Vespula</taxon>
    </lineage>
</organism>
<reference evidence="1 2" key="1">
    <citation type="journal article" date="2024" name="Ann. Entomol. Soc. Am.">
        <title>Genomic analyses of the southern and eastern yellowjacket wasps (Hymenoptera: Vespidae) reveal evolutionary signatures of social life.</title>
        <authorList>
            <person name="Catto M.A."/>
            <person name="Caine P.B."/>
            <person name="Orr S.E."/>
            <person name="Hunt B.G."/>
            <person name="Goodisman M.A.D."/>
        </authorList>
    </citation>
    <scope>NUCLEOTIDE SEQUENCE [LARGE SCALE GENOMIC DNA]</scope>
    <source>
        <strain evidence="1">233</strain>
        <tissue evidence="1">Head and thorax</tissue>
    </source>
</reference>
<dbReference type="EMBL" id="JAUDFV010000151">
    <property type="protein sequence ID" value="KAL2718899.1"/>
    <property type="molecule type" value="Genomic_DNA"/>
</dbReference>
<accession>A0ABD2AE54</accession>
<sequence>MQLILLPKIGSASLFSAYIFLTLAIRRLFVQVVPSETDSMKIWWEVKIGGRCVRALTVSSTFDARQDEKQQASMEGRTEGRKEGRTCEEEEETVTRMRRVKEKKRPRDNYQIEYEVLTVHLVLYGNGSRIHLSDKVAKLVASNLPVVSIIVNVIIRRRKQVNGVSRAVEVVGGLQV</sequence>
<evidence type="ECO:0000313" key="2">
    <source>
        <dbReference type="Proteomes" id="UP001607302"/>
    </source>
</evidence>
<keyword evidence="2" id="KW-1185">Reference proteome</keyword>
<proteinExistence type="predicted"/>
<dbReference type="Proteomes" id="UP001607302">
    <property type="component" value="Unassembled WGS sequence"/>
</dbReference>